<dbReference type="Proteomes" id="UP000006514">
    <property type="component" value="Unassembled WGS sequence"/>
</dbReference>
<evidence type="ECO:0000313" key="2">
    <source>
        <dbReference type="Proteomes" id="UP000006514"/>
    </source>
</evidence>
<sequence length="167" mass="18982">MRCESVEELSIPVAGIRKVAAFANTFPNLRHLDIDTSGVALQAMEDYTKELLLPNLEFIRLRITNREWALQFIGKGLSETRDLIHSRALRHAQALPSLRSVHFDWEINEYTYHAGKVHERRSFAASWSSLRGGDVPVLEDFYVEEIDCALAPGRPVPAWPTFPQLPV</sequence>
<proteinExistence type="predicted"/>
<keyword evidence="2" id="KW-1185">Reference proteome</keyword>
<dbReference type="EMBL" id="JH687933">
    <property type="protein sequence ID" value="EJD34607.1"/>
    <property type="molecule type" value="Genomic_DNA"/>
</dbReference>
<dbReference type="AlphaFoldDB" id="J0WRM2"/>
<evidence type="ECO:0000313" key="1">
    <source>
        <dbReference type="EMBL" id="EJD34607.1"/>
    </source>
</evidence>
<dbReference type="InParanoid" id="J0WRM2"/>
<gene>
    <name evidence="1" type="ORF">AURDEDRAFT_188968</name>
</gene>
<organism evidence="1 2">
    <name type="scientific">Auricularia subglabra (strain TFB-10046 / SS5)</name>
    <name type="common">White-rot fungus</name>
    <name type="synonym">Auricularia delicata (strain TFB10046)</name>
    <dbReference type="NCBI Taxonomy" id="717982"/>
    <lineage>
        <taxon>Eukaryota</taxon>
        <taxon>Fungi</taxon>
        <taxon>Dikarya</taxon>
        <taxon>Basidiomycota</taxon>
        <taxon>Agaricomycotina</taxon>
        <taxon>Agaricomycetes</taxon>
        <taxon>Auriculariales</taxon>
        <taxon>Auriculariaceae</taxon>
        <taxon>Auricularia</taxon>
    </lineage>
</organism>
<protein>
    <submittedName>
        <fullName evidence="1">Uncharacterized protein</fullName>
    </submittedName>
</protein>
<accession>J0WRM2</accession>
<dbReference type="KEGG" id="adl:AURDEDRAFT_188968"/>
<name>J0WRM2_AURST</name>
<reference evidence="2" key="1">
    <citation type="journal article" date="2012" name="Science">
        <title>The Paleozoic origin of enzymatic lignin decomposition reconstructed from 31 fungal genomes.</title>
        <authorList>
            <person name="Floudas D."/>
            <person name="Binder M."/>
            <person name="Riley R."/>
            <person name="Barry K."/>
            <person name="Blanchette R.A."/>
            <person name="Henrissat B."/>
            <person name="Martinez A.T."/>
            <person name="Otillar R."/>
            <person name="Spatafora J.W."/>
            <person name="Yadav J.S."/>
            <person name="Aerts A."/>
            <person name="Benoit I."/>
            <person name="Boyd A."/>
            <person name="Carlson A."/>
            <person name="Copeland A."/>
            <person name="Coutinho P.M."/>
            <person name="de Vries R.P."/>
            <person name="Ferreira P."/>
            <person name="Findley K."/>
            <person name="Foster B."/>
            <person name="Gaskell J."/>
            <person name="Glotzer D."/>
            <person name="Gorecki P."/>
            <person name="Heitman J."/>
            <person name="Hesse C."/>
            <person name="Hori C."/>
            <person name="Igarashi K."/>
            <person name="Jurgens J.A."/>
            <person name="Kallen N."/>
            <person name="Kersten P."/>
            <person name="Kohler A."/>
            <person name="Kuees U."/>
            <person name="Kumar T.K.A."/>
            <person name="Kuo A."/>
            <person name="LaButti K."/>
            <person name="Larrondo L.F."/>
            <person name="Lindquist E."/>
            <person name="Ling A."/>
            <person name="Lombard V."/>
            <person name="Lucas S."/>
            <person name="Lundell T."/>
            <person name="Martin R."/>
            <person name="McLaughlin D.J."/>
            <person name="Morgenstern I."/>
            <person name="Morin E."/>
            <person name="Murat C."/>
            <person name="Nagy L.G."/>
            <person name="Nolan M."/>
            <person name="Ohm R.A."/>
            <person name="Patyshakuliyeva A."/>
            <person name="Rokas A."/>
            <person name="Ruiz-Duenas F.J."/>
            <person name="Sabat G."/>
            <person name="Salamov A."/>
            <person name="Samejima M."/>
            <person name="Schmutz J."/>
            <person name="Slot J.C."/>
            <person name="St John F."/>
            <person name="Stenlid J."/>
            <person name="Sun H."/>
            <person name="Sun S."/>
            <person name="Syed K."/>
            <person name="Tsang A."/>
            <person name="Wiebenga A."/>
            <person name="Young D."/>
            <person name="Pisabarro A."/>
            <person name="Eastwood D.C."/>
            <person name="Martin F."/>
            <person name="Cullen D."/>
            <person name="Grigoriev I.V."/>
            <person name="Hibbett D.S."/>
        </authorList>
    </citation>
    <scope>NUCLEOTIDE SEQUENCE [LARGE SCALE GENOMIC DNA]</scope>
    <source>
        <strain evidence="2">TFB10046</strain>
    </source>
</reference>